<gene>
    <name evidence="5" type="primary">CGAS</name>
</gene>
<dbReference type="Pfam" id="PF20266">
    <property type="entry name" value="Mab-21_C"/>
    <property type="match status" value="1"/>
</dbReference>
<protein>
    <recommendedName>
        <fullName evidence="7">Cyclic GMP-AMP synthase</fullName>
    </recommendedName>
</protein>
<sequence>MSGKQPRPVRTKSPEPAHAQSPVLTKCGKERTSIPRKDTPKPPLAKTSVPAMGMKKKVMKNEVSVRTDTSKPLGAKSPVPTKCEKEKTSTVLTVTPKPRRAKGPVKAMSAGKPKKPLKDIKKEGQQGSEENKHQMTKALKQPTRFTDAKSSLLQECKKITTCAGMARKDCRVDSDPDKILITTLHQLKIKSKQRSESAFVVNEVVKHIIDHMKRTDCFKNVNPLRTGSYYENLKISNPDEFDVMLTVPIERVGIHPFGKVAAFFSVELKRGKHSLGCFLQEDNTLSASSMLTEFRKEVTKCVKELERKKRGCPAVTLLLTNGGTVPISLDIVLGLEVHSSWPTFTKEGFKIEKWLGRKVKKEQKLKPFYLVPKYEGNGMVELDGVFAKDAWRISFSHVEKNILTNHGSLKTCCEVDGTRCCRKDCLKLLKHLSVPTYAKTTLLHACSVRTQDSDWEAARLGLCFQQLLADFEGYLKNVPAMTARGCHLLAKRIEEERNNGFPIFAGPR</sequence>
<evidence type="ECO:0000259" key="4">
    <source>
        <dbReference type="Pfam" id="PF20266"/>
    </source>
</evidence>
<dbReference type="Pfam" id="PF03281">
    <property type="entry name" value="Mab-21"/>
    <property type="match status" value="1"/>
</dbReference>
<accession>A0AAY5JYF5</accession>
<dbReference type="GO" id="GO:2000042">
    <property type="term" value="P:negative regulation of double-strand break repair via homologous recombination"/>
    <property type="evidence" value="ECO:0007669"/>
    <property type="project" value="TreeGrafter"/>
</dbReference>
<dbReference type="Ensembl" id="ENSELUT00000089845.1">
    <property type="protein sequence ID" value="ENSELUP00000081543.1"/>
    <property type="gene ID" value="ENSELUG00000038947.1"/>
</dbReference>
<dbReference type="GO" id="GO:0006974">
    <property type="term" value="P:DNA damage response"/>
    <property type="evidence" value="ECO:0007669"/>
    <property type="project" value="TreeGrafter"/>
</dbReference>
<comment type="similarity">
    <text evidence="1">Belongs to the mab-21 family.</text>
</comment>
<feature type="compositionally biased region" description="Basic and acidic residues" evidence="2">
    <location>
        <begin position="116"/>
        <end position="133"/>
    </location>
</feature>
<reference evidence="5 6" key="1">
    <citation type="submission" date="2020-02" db="EMBL/GenBank/DDBJ databases">
        <title>Esox lucius (northern pike) genome, fEsoLuc1, primary haplotype.</title>
        <authorList>
            <person name="Myers G."/>
            <person name="Karagic N."/>
            <person name="Meyer A."/>
            <person name="Pippel M."/>
            <person name="Reichard M."/>
            <person name="Winkler S."/>
            <person name="Tracey A."/>
            <person name="Sims Y."/>
            <person name="Howe K."/>
            <person name="Rhie A."/>
            <person name="Formenti G."/>
            <person name="Durbin R."/>
            <person name="Fedrigo O."/>
            <person name="Jarvis E.D."/>
        </authorList>
    </citation>
    <scope>NUCLEOTIDE SEQUENCE [LARGE SCALE GENOMIC DNA]</scope>
</reference>
<dbReference type="GO" id="GO:0002218">
    <property type="term" value="P:activation of innate immune response"/>
    <property type="evidence" value="ECO:0007669"/>
    <property type="project" value="TreeGrafter"/>
</dbReference>
<dbReference type="InterPro" id="IPR046906">
    <property type="entry name" value="Mab-21_HhH/H2TH-like"/>
</dbReference>
<dbReference type="PANTHER" id="PTHR10656">
    <property type="entry name" value="CELL FATE DETERMINING PROTEIN MAB21-RELATED"/>
    <property type="match status" value="1"/>
</dbReference>
<dbReference type="GO" id="GO:0005634">
    <property type="term" value="C:nucleus"/>
    <property type="evidence" value="ECO:0007669"/>
    <property type="project" value="TreeGrafter"/>
</dbReference>
<evidence type="ECO:0008006" key="7">
    <source>
        <dbReference type="Google" id="ProtNLM"/>
    </source>
</evidence>
<dbReference type="GeneTree" id="ENSGT01050000244827"/>
<organism evidence="5 6">
    <name type="scientific">Esox lucius</name>
    <name type="common">Northern pike</name>
    <dbReference type="NCBI Taxonomy" id="8010"/>
    <lineage>
        <taxon>Eukaryota</taxon>
        <taxon>Metazoa</taxon>
        <taxon>Chordata</taxon>
        <taxon>Craniata</taxon>
        <taxon>Vertebrata</taxon>
        <taxon>Euteleostomi</taxon>
        <taxon>Actinopterygii</taxon>
        <taxon>Neopterygii</taxon>
        <taxon>Teleostei</taxon>
        <taxon>Protacanthopterygii</taxon>
        <taxon>Esociformes</taxon>
        <taxon>Esocidae</taxon>
        <taxon>Esox</taxon>
    </lineage>
</organism>
<dbReference type="GO" id="GO:0038001">
    <property type="term" value="P:paracrine signaling"/>
    <property type="evidence" value="ECO:0007669"/>
    <property type="project" value="TreeGrafter"/>
</dbReference>
<dbReference type="AlphaFoldDB" id="A0AAY5JYF5"/>
<dbReference type="GO" id="GO:0003690">
    <property type="term" value="F:double-stranded DNA binding"/>
    <property type="evidence" value="ECO:0007669"/>
    <property type="project" value="TreeGrafter"/>
</dbReference>
<dbReference type="GO" id="GO:0061501">
    <property type="term" value="F:2',3'-cyclic GMP-AMP synthase activity"/>
    <property type="evidence" value="ECO:0007669"/>
    <property type="project" value="TreeGrafter"/>
</dbReference>
<feature type="region of interest" description="Disordered" evidence="2">
    <location>
        <begin position="1"/>
        <end position="139"/>
    </location>
</feature>
<dbReference type="SMART" id="SM01265">
    <property type="entry name" value="Mab-21"/>
    <property type="match status" value="1"/>
</dbReference>
<dbReference type="GO" id="GO:0032481">
    <property type="term" value="P:positive regulation of type I interferon production"/>
    <property type="evidence" value="ECO:0007669"/>
    <property type="project" value="TreeGrafter"/>
</dbReference>
<dbReference type="PANTHER" id="PTHR10656:SF35">
    <property type="entry name" value="CYCLIC GMP-AMP SYNTHASE"/>
    <property type="match status" value="1"/>
</dbReference>
<evidence type="ECO:0000256" key="1">
    <source>
        <dbReference type="ARBA" id="ARBA00008307"/>
    </source>
</evidence>
<proteinExistence type="inferred from homology"/>
<evidence type="ECO:0000313" key="6">
    <source>
        <dbReference type="Proteomes" id="UP000265140"/>
    </source>
</evidence>
<dbReference type="GO" id="GO:0035861">
    <property type="term" value="C:site of double-strand break"/>
    <property type="evidence" value="ECO:0007669"/>
    <property type="project" value="TreeGrafter"/>
</dbReference>
<dbReference type="GO" id="GO:0005829">
    <property type="term" value="C:cytosol"/>
    <property type="evidence" value="ECO:0007669"/>
    <property type="project" value="TreeGrafter"/>
</dbReference>
<dbReference type="Gene3D" id="1.10.1410.40">
    <property type="match status" value="1"/>
</dbReference>
<dbReference type="InterPro" id="IPR046903">
    <property type="entry name" value="Mab-21-like_nuc_Trfase"/>
</dbReference>
<evidence type="ECO:0000256" key="2">
    <source>
        <dbReference type="SAM" id="MobiDB-lite"/>
    </source>
</evidence>
<dbReference type="GO" id="GO:0003682">
    <property type="term" value="F:chromatin binding"/>
    <property type="evidence" value="ECO:0007669"/>
    <property type="project" value="TreeGrafter"/>
</dbReference>
<dbReference type="GO" id="GO:0071360">
    <property type="term" value="P:cellular response to exogenous dsRNA"/>
    <property type="evidence" value="ECO:0007669"/>
    <property type="project" value="TreeGrafter"/>
</dbReference>
<evidence type="ECO:0000259" key="3">
    <source>
        <dbReference type="Pfam" id="PF03281"/>
    </source>
</evidence>
<feature type="domain" description="Mab-21-like HhH/H2TH-like" evidence="4">
    <location>
        <begin position="421"/>
        <end position="477"/>
    </location>
</feature>
<reference evidence="5" key="3">
    <citation type="submission" date="2025-09" db="UniProtKB">
        <authorList>
            <consortium name="Ensembl"/>
        </authorList>
    </citation>
    <scope>IDENTIFICATION</scope>
</reference>
<evidence type="ECO:0000313" key="5">
    <source>
        <dbReference type="Ensembl" id="ENSELUP00000081543.1"/>
    </source>
</evidence>
<feature type="compositionally biased region" description="Basic and acidic residues" evidence="2">
    <location>
        <begin position="59"/>
        <end position="69"/>
    </location>
</feature>
<feature type="domain" description="Mab-21-like nucleotidyltransferase" evidence="3">
    <location>
        <begin position="229"/>
        <end position="405"/>
    </location>
</feature>
<reference evidence="5" key="2">
    <citation type="submission" date="2025-08" db="UniProtKB">
        <authorList>
            <consortium name="Ensembl"/>
        </authorList>
    </citation>
    <scope>IDENTIFICATION</scope>
</reference>
<dbReference type="Proteomes" id="UP000265140">
    <property type="component" value="Chromosome 6"/>
</dbReference>
<feature type="compositionally biased region" description="Basic and acidic residues" evidence="2">
    <location>
        <begin position="27"/>
        <end position="40"/>
    </location>
</feature>
<dbReference type="InterPro" id="IPR024810">
    <property type="entry name" value="MAB21L/cGLR"/>
</dbReference>
<dbReference type="GO" id="GO:0002230">
    <property type="term" value="P:positive regulation of defense response to virus by host"/>
    <property type="evidence" value="ECO:0007669"/>
    <property type="project" value="TreeGrafter"/>
</dbReference>
<keyword evidence="6" id="KW-1185">Reference proteome</keyword>
<name>A0AAY5JYF5_ESOLU</name>
<dbReference type="Gene3D" id="3.30.460.90">
    <property type="match status" value="1"/>
</dbReference>